<evidence type="ECO:0000313" key="6">
    <source>
        <dbReference type="Proteomes" id="UP000030762"/>
    </source>
</evidence>
<dbReference type="GeneID" id="19941583"/>
<evidence type="ECO:0008006" key="7">
    <source>
        <dbReference type="Google" id="ProtNLM"/>
    </source>
</evidence>
<evidence type="ECO:0000256" key="1">
    <source>
        <dbReference type="ARBA" id="ARBA00022614"/>
    </source>
</evidence>
<accession>T0R6E0</accession>
<dbReference type="PANTHER" id="PTHR15454">
    <property type="entry name" value="NISCHARIN RELATED"/>
    <property type="match status" value="1"/>
</dbReference>
<evidence type="ECO:0000313" key="5">
    <source>
        <dbReference type="EMBL" id="EQC42010.1"/>
    </source>
</evidence>
<dbReference type="SMART" id="SM00369">
    <property type="entry name" value="LRR_TYP"/>
    <property type="match status" value="3"/>
</dbReference>
<dbReference type="InterPro" id="IPR003591">
    <property type="entry name" value="Leu-rich_rpt_typical-subtyp"/>
</dbReference>
<dbReference type="AlphaFoldDB" id="T0R6E0"/>
<dbReference type="SMART" id="SM00365">
    <property type="entry name" value="LRR_SD22"/>
    <property type="match status" value="3"/>
</dbReference>
<organism evidence="5 6">
    <name type="scientific">Saprolegnia diclina (strain VS20)</name>
    <dbReference type="NCBI Taxonomy" id="1156394"/>
    <lineage>
        <taxon>Eukaryota</taxon>
        <taxon>Sar</taxon>
        <taxon>Stramenopiles</taxon>
        <taxon>Oomycota</taxon>
        <taxon>Saprolegniomycetes</taxon>
        <taxon>Saprolegniales</taxon>
        <taxon>Saprolegniaceae</taxon>
        <taxon>Saprolegnia</taxon>
    </lineage>
</organism>
<dbReference type="PROSITE" id="PS51450">
    <property type="entry name" value="LRR"/>
    <property type="match status" value="1"/>
</dbReference>
<dbReference type="eggNOG" id="KOG0531">
    <property type="taxonomic scope" value="Eukaryota"/>
</dbReference>
<gene>
    <name evidence="5" type="ORF">SDRG_00856</name>
</gene>
<reference evidence="5 6" key="1">
    <citation type="submission" date="2012-04" db="EMBL/GenBank/DDBJ databases">
        <title>The Genome Sequence of Saprolegnia declina VS20.</title>
        <authorList>
            <consortium name="The Broad Institute Genome Sequencing Platform"/>
            <person name="Russ C."/>
            <person name="Nusbaum C."/>
            <person name="Tyler B."/>
            <person name="van West P."/>
            <person name="Dieguez-Uribeondo J."/>
            <person name="de Bruijn I."/>
            <person name="Tripathy S."/>
            <person name="Jiang R."/>
            <person name="Young S.K."/>
            <person name="Zeng Q."/>
            <person name="Gargeya S."/>
            <person name="Fitzgerald M."/>
            <person name="Haas B."/>
            <person name="Abouelleil A."/>
            <person name="Alvarado L."/>
            <person name="Arachchi H.M."/>
            <person name="Berlin A."/>
            <person name="Chapman S.B."/>
            <person name="Goldberg J."/>
            <person name="Griggs A."/>
            <person name="Gujja S."/>
            <person name="Hansen M."/>
            <person name="Howarth C."/>
            <person name="Imamovic A."/>
            <person name="Larimer J."/>
            <person name="McCowen C."/>
            <person name="Montmayeur A."/>
            <person name="Murphy C."/>
            <person name="Neiman D."/>
            <person name="Pearson M."/>
            <person name="Priest M."/>
            <person name="Roberts A."/>
            <person name="Saif S."/>
            <person name="Shea T."/>
            <person name="Sisk P."/>
            <person name="Sykes S."/>
            <person name="Wortman J."/>
            <person name="Nusbaum C."/>
            <person name="Birren B."/>
        </authorList>
    </citation>
    <scope>NUCLEOTIDE SEQUENCE [LARGE SCALE GENOMIC DNA]</scope>
    <source>
        <strain evidence="5 6">VS20</strain>
    </source>
</reference>
<dbReference type="SUPFAM" id="SSF52075">
    <property type="entry name" value="Outer arm dynein light chain 1"/>
    <property type="match status" value="1"/>
</dbReference>
<keyword evidence="1" id="KW-0433">Leucine-rich repeat</keyword>
<keyword evidence="2" id="KW-0677">Repeat</keyword>
<dbReference type="InParanoid" id="T0R6E0"/>
<feature type="region of interest" description="Disordered" evidence="4">
    <location>
        <begin position="213"/>
        <end position="248"/>
    </location>
</feature>
<dbReference type="InterPro" id="IPR001611">
    <property type="entry name" value="Leu-rich_rpt"/>
</dbReference>
<dbReference type="Proteomes" id="UP000030762">
    <property type="component" value="Unassembled WGS sequence"/>
</dbReference>
<dbReference type="RefSeq" id="XP_008604580.1">
    <property type="nucleotide sequence ID" value="XM_008606358.1"/>
</dbReference>
<evidence type="ECO:0000256" key="3">
    <source>
        <dbReference type="SAM" id="Coils"/>
    </source>
</evidence>
<dbReference type="VEuPathDB" id="FungiDB:SDRG_00856"/>
<keyword evidence="3" id="KW-0175">Coiled coil</keyword>
<dbReference type="InterPro" id="IPR025875">
    <property type="entry name" value="Leu-rich_rpt_4"/>
</dbReference>
<dbReference type="GO" id="GO:0005737">
    <property type="term" value="C:cytoplasm"/>
    <property type="evidence" value="ECO:0007669"/>
    <property type="project" value="TreeGrafter"/>
</dbReference>
<dbReference type="OMA" id="CIRTMDG"/>
<dbReference type="Gene3D" id="3.80.10.10">
    <property type="entry name" value="Ribonuclease Inhibitor"/>
    <property type="match status" value="2"/>
</dbReference>
<dbReference type="Pfam" id="PF12799">
    <property type="entry name" value="LRR_4"/>
    <property type="match status" value="1"/>
</dbReference>
<feature type="coiled-coil region" evidence="3">
    <location>
        <begin position="630"/>
        <end position="675"/>
    </location>
</feature>
<sequence length="919" mass="103080">MEARISCVNQTLLAIKDVPAEEPDEVEVLNLHGNCIRTMDGLQRFPNLRELSLSSNWIEAPSYSALRGLEHLTVLDLSANRLVTTMGIPTLPALKELSLAYNALTVLDGLLDPLKLPQLEILDLRDNQIAHIDDLRPLFYLQNLRSLRLQTFSKSQSNPVCSTTAYPISLLDQMSALDVLDDEDVEVLREMAALAMPRYNTLAQAVLRRADAASPAASSRSEPDALESRVRRLEERNRSPVANSLPKPPVLTEIDAEINRAKQNLRELHHQSLRKRPPPISVFVETETRHGYRFQTKDADDDVAPSPPASPKKTFPSLARWVHQGSQCMPEASACASQTDLTSDKIEALECDLAVMTTRAQTAEDSVLQLTAANSTLTFNVADVQAQLQAAEKTRTADEDYQAQRMTGLQKSHVEVVEGLQADIDRVTQQLATSQASLRASEAQVAYWMQEHSALKSKDLALELAVAEAKATLDAATKTHASALQDKMHAHTMAVQQLRRELADTSASLEDVYAKYAAKEKEVLQLRNAVLAKTSDLDSGTFRHREEWQRRETEWKRQEQMLLRHSAIAVQEMELEFRQKQQDSILKIKHLQQALQKAMADGKAWELKSSAATGRVADLSASHSTLSSQLQSMNKRVKKMQESFEQQMTELQDTIDHLEHQVDDERSQRLAAEEAAASALSRSASTGDVIEALETQLRDANALVQVKNVMLDDQSRLLLDARPEKDALVVALDDMRGRVDEIEAALDDSLAAQAEMAEYQREVEARARQVESEAARLQDMDRIHEELATKEAALEYLEGELHHLRKTVTKQEAWSSEKIAQLETSHTARQAELNTQAEALKSEVGSLEAKLKVAAHQLQAAKHQHHHMQKRLYEYQTRLQSTEHEMKVVLLQMEKERDAKRQHMDEIARLVQKIHDGAP</sequence>
<feature type="coiled-coil region" evidence="3">
    <location>
        <begin position="742"/>
        <end position="800"/>
    </location>
</feature>
<dbReference type="InterPro" id="IPR032675">
    <property type="entry name" value="LRR_dom_sf"/>
</dbReference>
<evidence type="ECO:0000256" key="4">
    <source>
        <dbReference type="SAM" id="MobiDB-lite"/>
    </source>
</evidence>
<name>T0R6E0_SAPDV</name>
<dbReference type="PANTHER" id="PTHR15454:SF56">
    <property type="entry name" value="PROTEIN PHOSPHATASE 1 REGULATORY SUBUNIT 7-RELATED"/>
    <property type="match status" value="1"/>
</dbReference>
<dbReference type="STRING" id="1156394.T0R6E0"/>
<protein>
    <recommendedName>
        <fullName evidence="7">U2A'/phosphoprotein 32 family A C-terminal domain-containing protein</fullName>
    </recommendedName>
</protein>
<proteinExistence type="predicted"/>
<dbReference type="OrthoDB" id="7451790at2759"/>
<keyword evidence="6" id="KW-1185">Reference proteome</keyword>
<feature type="compositionally biased region" description="Basic and acidic residues" evidence="4">
    <location>
        <begin position="221"/>
        <end position="238"/>
    </location>
</feature>
<feature type="coiled-coil region" evidence="3">
    <location>
        <begin position="830"/>
        <end position="864"/>
    </location>
</feature>
<evidence type="ECO:0000256" key="2">
    <source>
        <dbReference type="ARBA" id="ARBA00022737"/>
    </source>
</evidence>
<feature type="coiled-coil region" evidence="3">
    <location>
        <begin position="481"/>
        <end position="529"/>
    </location>
</feature>
<dbReference type="EMBL" id="JH767133">
    <property type="protein sequence ID" value="EQC42010.1"/>
    <property type="molecule type" value="Genomic_DNA"/>
</dbReference>